<dbReference type="InterPro" id="IPR039537">
    <property type="entry name" value="Retrotran_Ty1/copia-like"/>
</dbReference>
<dbReference type="PROSITE" id="PS50158">
    <property type="entry name" value="ZF_CCHC"/>
    <property type="match status" value="1"/>
</dbReference>
<keyword evidence="4" id="KW-0378">Hydrolase</keyword>
<dbReference type="InterPro" id="IPR036397">
    <property type="entry name" value="RNaseH_sf"/>
</dbReference>
<dbReference type="Gene3D" id="4.10.60.10">
    <property type="entry name" value="Zinc finger, CCHC-type"/>
    <property type="match status" value="1"/>
</dbReference>
<dbReference type="PANTHER" id="PTHR42648">
    <property type="entry name" value="TRANSPOSASE, PUTATIVE-RELATED"/>
    <property type="match status" value="1"/>
</dbReference>
<dbReference type="PROSITE" id="PS50994">
    <property type="entry name" value="INTEGRASE"/>
    <property type="match status" value="1"/>
</dbReference>
<gene>
    <name evidence="9" type="ORF">AAHA92_27713</name>
</gene>
<reference evidence="9 10" key="1">
    <citation type="submission" date="2024-06" db="EMBL/GenBank/DDBJ databases">
        <title>A chromosome level genome sequence of Diviner's sage (Salvia divinorum).</title>
        <authorList>
            <person name="Ford S.A."/>
            <person name="Ro D.-K."/>
            <person name="Ness R.W."/>
            <person name="Phillips M.A."/>
        </authorList>
    </citation>
    <scope>NUCLEOTIDE SEQUENCE [LARGE SCALE GENOMIC DNA]</scope>
    <source>
        <strain evidence="9">SAF-2024a</strain>
        <tissue evidence="9">Leaf</tissue>
    </source>
</reference>
<feature type="compositionally biased region" description="Acidic residues" evidence="6">
    <location>
        <begin position="728"/>
        <end position="739"/>
    </location>
</feature>
<evidence type="ECO:0008006" key="11">
    <source>
        <dbReference type="Google" id="ProtNLM"/>
    </source>
</evidence>
<feature type="domain" description="CCHC-type" evidence="7">
    <location>
        <begin position="208"/>
        <end position="221"/>
    </location>
</feature>
<evidence type="ECO:0000256" key="1">
    <source>
        <dbReference type="ARBA" id="ARBA00022670"/>
    </source>
</evidence>
<dbReference type="Pfam" id="PF07727">
    <property type="entry name" value="RVT_2"/>
    <property type="match status" value="1"/>
</dbReference>
<evidence type="ECO:0000313" key="9">
    <source>
        <dbReference type="EMBL" id="KAL1539039.1"/>
    </source>
</evidence>
<dbReference type="CDD" id="cd09272">
    <property type="entry name" value="RNase_HI_RT_Ty1"/>
    <property type="match status" value="1"/>
</dbReference>
<dbReference type="SUPFAM" id="SSF56672">
    <property type="entry name" value="DNA/RNA polymerases"/>
    <property type="match status" value="1"/>
</dbReference>
<name>A0ABD1G4K3_SALDI</name>
<evidence type="ECO:0000256" key="2">
    <source>
        <dbReference type="ARBA" id="ARBA00022723"/>
    </source>
</evidence>
<keyword evidence="1" id="KW-0645">Protease</keyword>
<proteinExistence type="predicted"/>
<protein>
    <recommendedName>
        <fullName evidence="11">Retrovirus-related Pol polyprotein from transposon TNT 1-94</fullName>
    </recommendedName>
</protein>
<feature type="region of interest" description="Disordered" evidence="6">
    <location>
        <begin position="690"/>
        <end position="739"/>
    </location>
</feature>
<comment type="caution">
    <text evidence="9">The sequence shown here is derived from an EMBL/GenBank/DDBJ whole genome shotgun (WGS) entry which is preliminary data.</text>
</comment>
<keyword evidence="3" id="KW-0064">Aspartyl protease</keyword>
<dbReference type="GO" id="GO:0006508">
    <property type="term" value="P:proteolysis"/>
    <property type="evidence" value="ECO:0007669"/>
    <property type="project" value="UniProtKB-KW"/>
</dbReference>
<dbReference type="InterPro" id="IPR001878">
    <property type="entry name" value="Znf_CCHC"/>
</dbReference>
<dbReference type="GO" id="GO:0004190">
    <property type="term" value="F:aspartic-type endopeptidase activity"/>
    <property type="evidence" value="ECO:0007669"/>
    <property type="project" value="UniProtKB-KW"/>
</dbReference>
<evidence type="ECO:0000256" key="4">
    <source>
        <dbReference type="ARBA" id="ARBA00022801"/>
    </source>
</evidence>
<evidence type="ECO:0000256" key="5">
    <source>
        <dbReference type="PROSITE-ProRule" id="PRU00047"/>
    </source>
</evidence>
<dbReference type="InterPro" id="IPR036875">
    <property type="entry name" value="Znf_CCHC_sf"/>
</dbReference>
<dbReference type="Gene3D" id="3.30.420.10">
    <property type="entry name" value="Ribonuclease H-like superfamily/Ribonuclease H"/>
    <property type="match status" value="1"/>
</dbReference>
<dbReference type="InterPro" id="IPR054722">
    <property type="entry name" value="PolX-like_BBD"/>
</dbReference>
<dbReference type="SUPFAM" id="SSF57756">
    <property type="entry name" value="Retrovirus zinc finger-like domains"/>
    <property type="match status" value="1"/>
</dbReference>
<sequence>MKDLLFVKALHLPVFATQKPEPKSDEEWEFEHQQVCGFILQFVEENVYNHIDQETHARTLWDKLENLFASKSGNNKLFLLKKMMMLRYKDGTSIADHVSEFQSSLTQLLSMGVTLDDEIVGLWLLATLPDSWETLRISLINSAPNGIVTLEIAKNGVLNEEVRRRSQGSSSQSEVLVTEDRGRSKNKGKKSRDKSRSKSKSKYKTIECYHCGRPGHIKKHCFKWKKENKAGRDKFERKEDEKSDCVATTTSDDDLLIVCDENIINLAYDETSWVIDTGASLHVTSKKEFFTSYTSGDFGVLKMGNDGLVKVVGTGDVSLVTNNGTKFTLRDVRHAPDIRLNLISAGKLDDEGFCNTFSEGQWKLTKGSLVVARGTKNANLYLMQALTSSATVNVTENDSSTELWHRRLSHISEKGLNCLAKKNLLSGLKSVVLKNCAHCLAGKQRRVSLKRHPPSRKSELLELVHSDVCGPLKVRSHGGALYFVTFIDDCSRKLWVYVLKTKDQVLDVFKQFQASVERQTGRKLKCIRTDNGGEYCGPFDDYCRVQGIRHQKTPPKTPQLNGLAERMNRTLIERVRCLLYDAKLPRSFWAEALSTVAHVINLSPSVPLQGDVPDKVWFGKDVSYDHLRVFGCKAFVHIPKDERSKLDAKTRQCIFIGYGQDEFGYRLYDPVKRKLMRSRDVMFIEDQTVDNIDEAEKNDPGESSDLTDMDPVPLGHFPDPIQDHVQDDNIDDQQDIGDIDASMDNDENDQHQAPIAPPTVPLRRSIRDRRSSVKYTSEEYVLLTDGGEPECYDEAMESECKDQWVEAMKDELQSLYDSHTFELVKLPKGKRALENRWVYRLKQEENSAAPRYKARLVVKGYSQKKGIDFEEIFSPVVKMSSIRTVLSLAAYYDLEVEQMDVKTAFLHGDLEEELYMEQPEGFITQGKEDYVCKLKKSLYGLKQASRQWYKKFEFVMGEHGYKKTTSDHCVFVKRFSGDDFIILLLYVDDMLIVGRNTSRINVLKKELRKSFAMKDLGPAKQILGMQLTRDRNAKKLWLSQERYIEKVLQRFSMDKAKMVSIPFASHFRLSVKQCPSTDKEKEEMQKVPYSSAVGSLMYAMVCTRPDLAFSVGTVSRFLSNPGKEHWNAVKWIMRYLRGTSNLKLCFGIEKPVLVGYTDSDMAGDIDSRRSTSGYLITYAGGTVSWQSKLQKCVALSTTESEFIAVTEACKELLWMKKFMQELDFTQERYVLFCDSQSAIHLGKNSTFHSRSKHIDVRYHWIQEVLEAKLLELQKIHTNDNGADMFTKSLPRGKFEICRLIAGMAITST</sequence>
<dbReference type="Pfam" id="PF25597">
    <property type="entry name" value="SH3_retrovirus"/>
    <property type="match status" value="1"/>
</dbReference>
<evidence type="ECO:0000256" key="3">
    <source>
        <dbReference type="ARBA" id="ARBA00022750"/>
    </source>
</evidence>
<keyword evidence="10" id="KW-1185">Reference proteome</keyword>
<keyword evidence="5" id="KW-0862">Zinc</keyword>
<dbReference type="Pfam" id="PF00665">
    <property type="entry name" value="rve"/>
    <property type="match status" value="1"/>
</dbReference>
<dbReference type="SUPFAM" id="SSF53098">
    <property type="entry name" value="Ribonuclease H-like"/>
    <property type="match status" value="1"/>
</dbReference>
<keyword evidence="5" id="KW-0863">Zinc-finger</keyword>
<accession>A0ABD1G4K3</accession>
<dbReference type="InterPro" id="IPR025724">
    <property type="entry name" value="GAG-pre-integrase_dom"/>
</dbReference>
<evidence type="ECO:0000259" key="7">
    <source>
        <dbReference type="PROSITE" id="PS50158"/>
    </source>
</evidence>
<dbReference type="Pfam" id="PF13976">
    <property type="entry name" value="gag_pre-integrs"/>
    <property type="match status" value="1"/>
</dbReference>
<dbReference type="Proteomes" id="UP001567538">
    <property type="component" value="Unassembled WGS sequence"/>
</dbReference>
<dbReference type="Pfam" id="PF14223">
    <property type="entry name" value="Retrotran_gag_2"/>
    <property type="match status" value="1"/>
</dbReference>
<dbReference type="GO" id="GO:0008270">
    <property type="term" value="F:zinc ion binding"/>
    <property type="evidence" value="ECO:0007669"/>
    <property type="project" value="UniProtKB-KW"/>
</dbReference>
<dbReference type="InterPro" id="IPR057670">
    <property type="entry name" value="SH3_retrovirus"/>
</dbReference>
<evidence type="ECO:0000256" key="6">
    <source>
        <dbReference type="SAM" id="MobiDB-lite"/>
    </source>
</evidence>
<feature type="compositionally biased region" description="Basic residues" evidence="6">
    <location>
        <begin position="184"/>
        <end position="201"/>
    </location>
</feature>
<feature type="region of interest" description="Disordered" evidence="6">
    <location>
        <begin position="161"/>
        <end position="201"/>
    </location>
</feature>
<keyword evidence="2" id="KW-0479">Metal-binding</keyword>
<dbReference type="InterPro" id="IPR043502">
    <property type="entry name" value="DNA/RNA_pol_sf"/>
</dbReference>
<dbReference type="InterPro" id="IPR013103">
    <property type="entry name" value="RVT_2"/>
</dbReference>
<dbReference type="InterPro" id="IPR012337">
    <property type="entry name" value="RNaseH-like_sf"/>
</dbReference>
<dbReference type="PANTHER" id="PTHR42648:SF28">
    <property type="entry name" value="TRANSPOSON-ENCODED PROTEIN WITH RIBONUCLEASE H-LIKE AND RETROVIRUS ZINC FINGER-LIKE DOMAINS"/>
    <property type="match status" value="1"/>
</dbReference>
<dbReference type="EMBL" id="JBEAFC010000010">
    <property type="protein sequence ID" value="KAL1539039.1"/>
    <property type="molecule type" value="Genomic_DNA"/>
</dbReference>
<organism evidence="9 10">
    <name type="scientific">Salvia divinorum</name>
    <name type="common">Maria pastora</name>
    <name type="synonym">Diviner's sage</name>
    <dbReference type="NCBI Taxonomy" id="28513"/>
    <lineage>
        <taxon>Eukaryota</taxon>
        <taxon>Viridiplantae</taxon>
        <taxon>Streptophyta</taxon>
        <taxon>Embryophyta</taxon>
        <taxon>Tracheophyta</taxon>
        <taxon>Spermatophyta</taxon>
        <taxon>Magnoliopsida</taxon>
        <taxon>eudicotyledons</taxon>
        <taxon>Gunneridae</taxon>
        <taxon>Pentapetalae</taxon>
        <taxon>asterids</taxon>
        <taxon>lamiids</taxon>
        <taxon>Lamiales</taxon>
        <taxon>Lamiaceae</taxon>
        <taxon>Nepetoideae</taxon>
        <taxon>Mentheae</taxon>
        <taxon>Salviinae</taxon>
        <taxon>Salvia</taxon>
        <taxon>Salvia subgen. Calosphace</taxon>
    </lineage>
</organism>
<evidence type="ECO:0000313" key="10">
    <source>
        <dbReference type="Proteomes" id="UP001567538"/>
    </source>
</evidence>
<dbReference type="InterPro" id="IPR001584">
    <property type="entry name" value="Integrase_cat-core"/>
</dbReference>
<dbReference type="Pfam" id="PF22936">
    <property type="entry name" value="Pol_BBD"/>
    <property type="match status" value="1"/>
</dbReference>
<evidence type="ECO:0000259" key="8">
    <source>
        <dbReference type="PROSITE" id="PS50994"/>
    </source>
</evidence>
<feature type="domain" description="Integrase catalytic" evidence="8">
    <location>
        <begin position="450"/>
        <end position="621"/>
    </location>
</feature>